<feature type="domain" description="Sm" evidence="4">
    <location>
        <begin position="4"/>
        <end position="74"/>
    </location>
</feature>
<dbReference type="PROSITE" id="PS52002">
    <property type="entry name" value="SM"/>
    <property type="match status" value="1"/>
</dbReference>
<dbReference type="GO" id="GO:0003723">
    <property type="term" value="F:RNA binding"/>
    <property type="evidence" value="ECO:0007669"/>
    <property type="project" value="InterPro"/>
</dbReference>
<protein>
    <recommendedName>
        <fullName evidence="2">Putative snRNP Sm-like protein</fullName>
    </recommendedName>
</protein>
<comment type="similarity">
    <text evidence="1">Belongs to the snRNP Sm proteins family.</text>
</comment>
<dbReference type="PANTHER" id="PTHR10553">
    <property type="entry name" value="SMALL NUCLEAR RIBONUCLEOPROTEIN"/>
    <property type="match status" value="1"/>
</dbReference>
<dbReference type="InterPro" id="IPR047575">
    <property type="entry name" value="Sm"/>
</dbReference>
<gene>
    <name evidence="5" type="ORF">AC482_03720</name>
</gene>
<keyword evidence="3" id="KW-0687">Ribonucleoprotein</keyword>
<dbReference type="CDD" id="cd01731">
    <property type="entry name" value="archaeal_Sm1"/>
    <property type="match status" value="1"/>
</dbReference>
<dbReference type="Pfam" id="PF01423">
    <property type="entry name" value="LSM"/>
    <property type="match status" value="1"/>
</dbReference>
<comment type="caution">
    <text evidence="5">The sequence shown here is derived from an EMBL/GenBank/DDBJ whole genome shotgun (WGS) entry which is preliminary data.</text>
</comment>
<evidence type="ECO:0000313" key="5">
    <source>
        <dbReference type="EMBL" id="KON30476.1"/>
    </source>
</evidence>
<dbReference type="EMBL" id="LFWZ01000030">
    <property type="protein sequence ID" value="KON30476.1"/>
    <property type="molecule type" value="Genomic_DNA"/>
</dbReference>
<organism evidence="5 6">
    <name type="scientific">miscellaneous Crenarchaeota group-15 archaeon DG-45</name>
    <dbReference type="NCBI Taxonomy" id="1685127"/>
    <lineage>
        <taxon>Archaea</taxon>
        <taxon>Candidatus Bathyarchaeota</taxon>
        <taxon>MCG-15</taxon>
    </lineage>
</organism>
<accession>A0A0M0BQI2</accession>
<dbReference type="PANTHER" id="PTHR10553:SF5">
    <property type="entry name" value="U6 SNRNA-ASSOCIATED SM-LIKE PROTEIN LSM7"/>
    <property type="match status" value="1"/>
</dbReference>
<reference evidence="5 6" key="1">
    <citation type="submission" date="2015-06" db="EMBL/GenBank/DDBJ databases">
        <title>New insights into the roles of widespread benthic archaea in carbon and nitrogen cycling.</title>
        <authorList>
            <person name="Lazar C.S."/>
            <person name="Baker B.J."/>
            <person name="Seitz K.W."/>
            <person name="Hyde A.S."/>
            <person name="Dick G.J."/>
            <person name="Hinrichs K.-U."/>
            <person name="Teske A.P."/>
        </authorList>
    </citation>
    <scope>NUCLEOTIDE SEQUENCE [LARGE SCALE GENOMIC DNA]</scope>
    <source>
        <strain evidence="5">DG-45</strain>
    </source>
</reference>
<dbReference type="Gene3D" id="2.30.30.100">
    <property type="match status" value="1"/>
</dbReference>
<dbReference type="GO" id="GO:1990904">
    <property type="term" value="C:ribonucleoprotein complex"/>
    <property type="evidence" value="ECO:0007669"/>
    <property type="project" value="UniProtKB-KW"/>
</dbReference>
<evidence type="ECO:0000256" key="1">
    <source>
        <dbReference type="ARBA" id="ARBA00006850"/>
    </source>
</evidence>
<name>A0A0M0BQI2_9ARCH</name>
<dbReference type="SMART" id="SM00651">
    <property type="entry name" value="Sm"/>
    <property type="match status" value="1"/>
</dbReference>
<dbReference type="InterPro" id="IPR010920">
    <property type="entry name" value="LSM_dom_sf"/>
</dbReference>
<evidence type="ECO:0000313" key="6">
    <source>
        <dbReference type="Proteomes" id="UP000037210"/>
    </source>
</evidence>
<proteinExistence type="inferred from homology"/>
<dbReference type="InterPro" id="IPR022901">
    <property type="entry name" value="snRNP_Sm-like_arc"/>
</dbReference>
<evidence type="ECO:0000259" key="4">
    <source>
        <dbReference type="PROSITE" id="PS52002"/>
    </source>
</evidence>
<evidence type="ECO:0000256" key="2">
    <source>
        <dbReference type="ARBA" id="ARBA00021121"/>
    </source>
</evidence>
<sequence length="74" mass="8157">MSEMIEQVLERSLGKTVLIKLRGGKTLRGTLEGYDQHVNLVLKEAENISDPENVESIGTIILRGDNVIMISPPP</sequence>
<dbReference type="InterPro" id="IPR001163">
    <property type="entry name" value="Sm_dom_euk/arc"/>
</dbReference>
<dbReference type="InterPro" id="IPR044641">
    <property type="entry name" value="Lsm7/SmG-like"/>
</dbReference>
<dbReference type="SUPFAM" id="SSF50182">
    <property type="entry name" value="Sm-like ribonucleoproteins"/>
    <property type="match status" value="1"/>
</dbReference>
<evidence type="ECO:0000256" key="3">
    <source>
        <dbReference type="ARBA" id="ARBA00023274"/>
    </source>
</evidence>
<dbReference type="AlphaFoldDB" id="A0A0M0BQI2"/>
<dbReference type="Proteomes" id="UP000037210">
    <property type="component" value="Unassembled WGS sequence"/>
</dbReference>